<keyword evidence="3" id="KW-1185">Reference proteome</keyword>
<evidence type="ECO:0000313" key="2">
    <source>
        <dbReference type="EMBL" id="THH03165.1"/>
    </source>
</evidence>
<name>A0A4S4KWP9_9AGAM</name>
<evidence type="ECO:0000256" key="1">
    <source>
        <dbReference type="SAM" id="MobiDB-lite"/>
    </source>
</evidence>
<accession>A0A4S4KWP9</accession>
<feature type="region of interest" description="Disordered" evidence="1">
    <location>
        <begin position="326"/>
        <end position="350"/>
    </location>
</feature>
<evidence type="ECO:0000313" key="3">
    <source>
        <dbReference type="Proteomes" id="UP000308199"/>
    </source>
</evidence>
<feature type="compositionally biased region" description="Low complexity" evidence="1">
    <location>
        <begin position="337"/>
        <end position="350"/>
    </location>
</feature>
<sequence length="350" mass="37210">MATETQTMPSTPEQPQLTVLTRVASIPLISDSLAAVHAALTGNVYTKSPYTTAQAWGSAAFRASDPIQARLAPVLVRADDFANKAVDVLESRYPYPFHAPTEEIYSTLRKRSEHVYGVANKTIDDNVRAPAYGLVQGIDQKFTPVVDRFESVVGAFNGKKTGADGPEHGVSAAEPPKDTFQYQRAYRLSLGLKDTLYIFTGEQIKQIQEHNVIVQRATATAQSISSALSTSYSAAFARVHALSDTMLTELNNLQASAATLPATVQASLGGLTERVGGVIGEVKGVLSSEAPVADKLAQLRATVEQQVQPLLSGATARVHDAMSAVRTKSAPSSPHPTTNGTTVIGNGNVH</sequence>
<dbReference type="OrthoDB" id="376826at2759"/>
<comment type="caution">
    <text evidence="2">The sequence shown here is derived from an EMBL/GenBank/DDBJ whole genome shotgun (WGS) entry which is preliminary data.</text>
</comment>
<organism evidence="2 3">
    <name type="scientific">Phellinidium pouzarii</name>
    <dbReference type="NCBI Taxonomy" id="167371"/>
    <lineage>
        <taxon>Eukaryota</taxon>
        <taxon>Fungi</taxon>
        <taxon>Dikarya</taxon>
        <taxon>Basidiomycota</taxon>
        <taxon>Agaricomycotina</taxon>
        <taxon>Agaricomycetes</taxon>
        <taxon>Hymenochaetales</taxon>
        <taxon>Hymenochaetaceae</taxon>
        <taxon>Phellinidium</taxon>
    </lineage>
</organism>
<proteinExistence type="predicted"/>
<dbReference type="EMBL" id="SGPK01000491">
    <property type="protein sequence ID" value="THH03165.1"/>
    <property type="molecule type" value="Genomic_DNA"/>
</dbReference>
<dbReference type="Proteomes" id="UP000308199">
    <property type="component" value="Unassembled WGS sequence"/>
</dbReference>
<gene>
    <name evidence="2" type="ORF">EW145_g6478</name>
</gene>
<dbReference type="AlphaFoldDB" id="A0A4S4KWP9"/>
<evidence type="ECO:0008006" key="4">
    <source>
        <dbReference type="Google" id="ProtNLM"/>
    </source>
</evidence>
<protein>
    <recommendedName>
        <fullName evidence="4">Lipid droplet-associated perilipin protein</fullName>
    </recommendedName>
</protein>
<reference evidence="2 3" key="1">
    <citation type="submission" date="2019-02" db="EMBL/GenBank/DDBJ databases">
        <title>Genome sequencing of the rare red list fungi Phellinidium pouzarii.</title>
        <authorList>
            <person name="Buettner E."/>
            <person name="Kellner H."/>
        </authorList>
    </citation>
    <scope>NUCLEOTIDE SEQUENCE [LARGE SCALE GENOMIC DNA]</scope>
    <source>
        <strain evidence="2 3">DSM 108285</strain>
    </source>
</reference>